<organism evidence="2 3">
    <name type="scientific">Hahella chejuensis (strain KCTC 2396)</name>
    <dbReference type="NCBI Taxonomy" id="349521"/>
    <lineage>
        <taxon>Bacteria</taxon>
        <taxon>Pseudomonadati</taxon>
        <taxon>Pseudomonadota</taxon>
        <taxon>Gammaproteobacteria</taxon>
        <taxon>Oceanospirillales</taxon>
        <taxon>Hahellaceae</taxon>
        <taxon>Hahella</taxon>
    </lineage>
</organism>
<dbReference type="InterPro" id="IPR029068">
    <property type="entry name" value="Glyas_Bleomycin-R_OHBP_Dase"/>
</dbReference>
<reference evidence="2 3" key="1">
    <citation type="journal article" date="2005" name="Nucleic Acids Res.">
        <title>Genomic blueprint of Hahella chejuensis, a marine microbe producing an algicidal agent.</title>
        <authorList>
            <person name="Jeong H."/>
            <person name="Yim J.H."/>
            <person name="Lee C."/>
            <person name="Choi S.-H."/>
            <person name="Park Y.K."/>
            <person name="Yoon S.H."/>
            <person name="Hur C.-G."/>
            <person name="Kang H.-Y."/>
            <person name="Kim D."/>
            <person name="Lee H.H."/>
            <person name="Park K.H."/>
            <person name="Park S.-H."/>
            <person name="Park H.-S."/>
            <person name="Lee H.K."/>
            <person name="Oh T.K."/>
            <person name="Kim J.F."/>
        </authorList>
    </citation>
    <scope>NUCLEOTIDE SEQUENCE [LARGE SCALE GENOMIC DNA]</scope>
    <source>
        <strain evidence="2 3">KCTC 2396</strain>
    </source>
</reference>
<name>Q2SGH2_HAHCH</name>
<feature type="domain" description="Glyoxalase-like" evidence="1">
    <location>
        <begin position="3"/>
        <end position="91"/>
    </location>
</feature>
<protein>
    <recommendedName>
        <fullName evidence="1">Glyoxalase-like domain-containing protein</fullName>
    </recommendedName>
</protein>
<keyword evidence="3" id="KW-1185">Reference proteome</keyword>
<gene>
    <name evidence="2" type="ordered locus">HCH_03506</name>
</gene>
<dbReference type="HOGENOM" id="CLU_100146_0_0_6"/>
<dbReference type="Pfam" id="PF13468">
    <property type="entry name" value="Glyoxalase_3"/>
    <property type="match status" value="1"/>
</dbReference>
<proteinExistence type="predicted"/>
<dbReference type="eggNOG" id="ENOG5030VW1">
    <property type="taxonomic scope" value="Bacteria"/>
</dbReference>
<evidence type="ECO:0000259" key="1">
    <source>
        <dbReference type="Pfam" id="PF13468"/>
    </source>
</evidence>
<accession>Q2SGH2</accession>
<evidence type="ECO:0000313" key="3">
    <source>
        <dbReference type="Proteomes" id="UP000000238"/>
    </source>
</evidence>
<dbReference type="Proteomes" id="UP000000238">
    <property type="component" value="Chromosome"/>
</dbReference>
<dbReference type="KEGG" id="hch:HCH_03506"/>
<dbReference type="AlphaFoldDB" id="Q2SGH2"/>
<sequence>MELDHIFICVTEKAPEGDLLTAFGLTEGSANTHPGQGTANRRFFFHNAFIELLYLNDPQEAGSELTRPTMLLERLTQCGAGVSPFGVCFRPEAGKKRGPAPFKSWDYHPQYLPETLRVEVGESPLSEPMWFYLGFAARPDQAAPERAQPLAHATGFREITRVRVTSPNRETPSDAAIQATTVSGFEMTVGDENLLEIGFDHEREGKHHDFRPHLPLVFRW</sequence>
<dbReference type="STRING" id="349521.HCH_03506"/>
<evidence type="ECO:0000313" key="2">
    <source>
        <dbReference type="EMBL" id="ABC30252.1"/>
    </source>
</evidence>
<dbReference type="EMBL" id="CP000155">
    <property type="protein sequence ID" value="ABC30252.1"/>
    <property type="molecule type" value="Genomic_DNA"/>
</dbReference>
<dbReference type="RefSeq" id="WP_011397320.1">
    <property type="nucleotide sequence ID" value="NC_007645.1"/>
</dbReference>
<dbReference type="Gene3D" id="3.10.180.10">
    <property type="entry name" value="2,3-Dihydroxybiphenyl 1,2-Dioxygenase, domain 1"/>
    <property type="match status" value="1"/>
</dbReference>
<dbReference type="OrthoDB" id="1426774at2"/>
<dbReference type="InterPro" id="IPR025870">
    <property type="entry name" value="Glyoxalase-like_dom"/>
</dbReference>